<gene>
    <name evidence="1" type="ORF">MASS_4358</name>
</gene>
<dbReference type="Proteomes" id="UP000013961">
    <property type="component" value="Chromosome"/>
</dbReference>
<protein>
    <submittedName>
        <fullName evidence="1">Uncharacterized protein</fullName>
    </submittedName>
</protein>
<reference evidence="1 2" key="1">
    <citation type="journal article" date="2013" name="Genome Announc.">
        <title>Complete Genome Sequence of Mycobacterium massiliense Clinical Strain Asan 50594, Belonging to the Type II Genotype.</title>
        <authorList>
            <person name="Kim B.J."/>
            <person name="Kim B.R."/>
            <person name="Hong S.H."/>
            <person name="Seok S.H."/>
            <person name="Kook Y.H."/>
            <person name="Kim B.J."/>
        </authorList>
    </citation>
    <scope>NUCLEOTIDE SEQUENCE [LARGE SCALE GENOMIC DNA]</scope>
    <source>
        <strain evidence="1 2">50594</strain>
    </source>
</reference>
<dbReference type="AlphaFoldDB" id="A0AB33AGL0"/>
<dbReference type="KEGG" id="mabb:MASS_4358"/>
<proteinExistence type="predicted"/>
<evidence type="ECO:0000313" key="1">
    <source>
        <dbReference type="EMBL" id="AGM30960.1"/>
    </source>
</evidence>
<name>A0AB33AGL0_9MYCO</name>
<organism evidence="1 2">
    <name type="scientific">Mycobacteroides abscessus subsp. bolletii 50594</name>
    <dbReference type="NCBI Taxonomy" id="1303024"/>
    <lineage>
        <taxon>Bacteria</taxon>
        <taxon>Bacillati</taxon>
        <taxon>Actinomycetota</taxon>
        <taxon>Actinomycetes</taxon>
        <taxon>Mycobacteriales</taxon>
        <taxon>Mycobacteriaceae</taxon>
        <taxon>Mycobacteroides</taxon>
        <taxon>Mycobacteroides abscessus</taxon>
    </lineage>
</organism>
<dbReference type="EMBL" id="CP004374">
    <property type="protein sequence ID" value="AGM30960.1"/>
    <property type="molecule type" value="Genomic_DNA"/>
</dbReference>
<evidence type="ECO:0000313" key="2">
    <source>
        <dbReference type="Proteomes" id="UP000013961"/>
    </source>
</evidence>
<accession>A0AB33AGL0</accession>
<sequence length="95" mass="10950">MSNNQSESLPEPPRFQLCDYPRTFATTEYQRTIADYFGYLEPYEDESDSWRSMPLRLTHNTASGWGLECGPFNFDGRDINRLREAIAAYDRATGA</sequence>
<dbReference type="RefSeq" id="WP_016343489.1">
    <property type="nucleotide sequence ID" value="NC_021282.1"/>
</dbReference>